<evidence type="ECO:0000313" key="5">
    <source>
        <dbReference type="Proteomes" id="UP000535589"/>
    </source>
</evidence>
<dbReference type="NCBIfam" id="NF008673">
    <property type="entry name" value="PRK11678.1"/>
    <property type="match status" value="1"/>
</dbReference>
<evidence type="ECO:0000313" key="4">
    <source>
        <dbReference type="EMBL" id="NLS12017.1"/>
    </source>
</evidence>
<dbReference type="PANTHER" id="PTHR19375">
    <property type="entry name" value="HEAT SHOCK PROTEIN 70KDA"/>
    <property type="match status" value="1"/>
</dbReference>
<gene>
    <name evidence="4" type="primary">yegD</name>
    <name evidence="4" type="ORF">HGP28_03810</name>
</gene>
<keyword evidence="2" id="KW-0547">Nucleotide-binding</keyword>
<organism evidence="4 5">
    <name type="scientific">Vibrio agarilyticus</name>
    <dbReference type="NCBI Taxonomy" id="2726741"/>
    <lineage>
        <taxon>Bacteria</taxon>
        <taxon>Pseudomonadati</taxon>
        <taxon>Pseudomonadota</taxon>
        <taxon>Gammaproteobacteria</taxon>
        <taxon>Vibrionales</taxon>
        <taxon>Vibrionaceae</taxon>
        <taxon>Vibrio</taxon>
    </lineage>
</organism>
<dbReference type="SUPFAM" id="SSF53067">
    <property type="entry name" value="Actin-like ATPase domain"/>
    <property type="match status" value="2"/>
</dbReference>
<dbReference type="InterPro" id="IPR018181">
    <property type="entry name" value="Heat_shock_70_CS"/>
</dbReference>
<protein>
    <submittedName>
        <fullName evidence="4">Molecular chaperone</fullName>
    </submittedName>
</protein>
<dbReference type="InterPro" id="IPR042054">
    <property type="entry name" value="YegD-like"/>
</dbReference>
<dbReference type="GO" id="GO:0005524">
    <property type="term" value="F:ATP binding"/>
    <property type="evidence" value="ECO:0007669"/>
    <property type="project" value="UniProtKB-KW"/>
</dbReference>
<dbReference type="Gene3D" id="3.30.420.40">
    <property type="match status" value="2"/>
</dbReference>
<evidence type="ECO:0000256" key="3">
    <source>
        <dbReference type="ARBA" id="ARBA00022840"/>
    </source>
</evidence>
<dbReference type="Gene3D" id="3.90.640.10">
    <property type="entry name" value="Actin, Chain A, domain 4"/>
    <property type="match status" value="1"/>
</dbReference>
<dbReference type="CDD" id="cd10231">
    <property type="entry name" value="ASKHA_NBD_HSP70_YegD-like"/>
    <property type="match status" value="1"/>
</dbReference>
<comment type="similarity">
    <text evidence="1">Belongs to the heat shock protein 70 family.</text>
</comment>
<dbReference type="InterPro" id="IPR043129">
    <property type="entry name" value="ATPase_NBD"/>
</dbReference>
<keyword evidence="3" id="KW-0067">ATP-binding</keyword>
<proteinExistence type="inferred from homology"/>
<accession>A0A7X8TP02</accession>
<dbReference type="EMBL" id="JABAIK010000003">
    <property type="protein sequence ID" value="NLS12017.1"/>
    <property type="molecule type" value="Genomic_DNA"/>
</dbReference>
<dbReference type="Pfam" id="PF00012">
    <property type="entry name" value="HSP70"/>
    <property type="match status" value="1"/>
</dbReference>
<dbReference type="Proteomes" id="UP000535589">
    <property type="component" value="Unassembled WGS sequence"/>
</dbReference>
<dbReference type="PROSITE" id="PS00329">
    <property type="entry name" value="HSP70_2"/>
    <property type="match status" value="1"/>
</dbReference>
<evidence type="ECO:0000256" key="2">
    <source>
        <dbReference type="ARBA" id="ARBA00022741"/>
    </source>
</evidence>
<evidence type="ECO:0000256" key="1">
    <source>
        <dbReference type="ARBA" id="ARBA00007381"/>
    </source>
</evidence>
<name>A0A7X8TP02_9VIBR</name>
<dbReference type="GO" id="GO:0140662">
    <property type="term" value="F:ATP-dependent protein folding chaperone"/>
    <property type="evidence" value="ECO:0007669"/>
    <property type="project" value="InterPro"/>
</dbReference>
<dbReference type="RefSeq" id="WP_168835133.1">
    <property type="nucleotide sequence ID" value="NZ_JABAIK010000003.1"/>
</dbReference>
<dbReference type="InterPro" id="IPR013126">
    <property type="entry name" value="Hsp_70_fam"/>
</dbReference>
<dbReference type="AlphaFoldDB" id="A0A7X8TP02"/>
<reference evidence="4 5" key="1">
    <citation type="submission" date="2020-04" db="EMBL/GenBank/DDBJ databases">
        <title>Vibrio sp. SM6, a novel species isolated from seawater.</title>
        <authorList>
            <person name="Wang X."/>
        </authorList>
    </citation>
    <scope>NUCLEOTIDE SEQUENCE [LARGE SCALE GENOMIC DNA]</scope>
    <source>
        <strain evidence="4 5">SM6</strain>
    </source>
</reference>
<comment type="caution">
    <text evidence="4">The sequence shown here is derived from an EMBL/GenBank/DDBJ whole genome shotgun (WGS) entry which is preliminary data.</text>
</comment>
<keyword evidence="5" id="KW-1185">Reference proteome</keyword>
<sequence length="454" mass="49841">MAIGFDYGTANCSVAHVVDQQVVPIPLVGDQRYISSTLCAPTAETVSEYLFRCLNIRPSDATGELVLRRAIELNREEGLEVRSDDVLFGMQALDHYLEDPKNVYYIKSPKSFLGAMGLRDVQLSFFEDLVCAMMANIKSRAEQHLQRDISETVIGRPVNFLGRGGERSNQQAEGILRRAATRAGFKSIEFQFEPVAAGLEYEATLTTAQNVLVVDIGGGTTDCSMIQMGPQWVGKTARDETLLAHTGQLVGGNDLDTHIAFHNFMREFGLGSNGGKGADIPQTQFWNPIMISDVQAQRTFYSRENLQHLQRMLKQSTTPHYLQRLIAVHQGALGYGIVREAEKAKIALEQSDLYCAHLNLLIEQLDIPVARSHMEAALEKPVSKMVALAKEAITQAGIQPDAIFMTGGSARSHVLREAMTHVAPTTPIVSGSYFGSVTAGLARWAKNCYGSSTM</sequence>